<accession>A0ABR1DMS6</accession>
<sequence length="644" mass="74212">MTTKTIHGNSQFQKPSSLRWTWESPGGGYRNEIDHIIVNKRFCLTDVAVLPKFYTGSDHRLLRRRFSFTRRAEKSAKFRERNPRTIINWDLYATLAGFWEDSAMDNIDEEYDRLVEHFHDSDMPGATRAAGNQELTSELARLCREAIKGDLKERRAEVLAEAAEAGKSIRYAHRDFASRKTRMTALRNPKGTATASRKGMEKIIYDFYSDLFDSRVHLPPHHLREDGQVIPEVLRSEIRHAIMSVRNRTAPGPDRIRPEHLKSLPPVLINTLARLFTRYLSECKVPKQWKTSETVLLYKKGDPHDIGNYRPICLLSVIYKLFTRVILNRIEKVLDEGQPCEQAGFRKGFNTIDHIHTVSKLIEVSREYKMPLCLTFIDLKKAFDSVESEAVVEALDNQGVPTQYIKVLRELYSNFTTGISPFYKNIFIDVKRGVRQDDTISPKIFTATLDNAMRKLEWDYMGVKVDGRQLHHLRFADDIVLITPSISQAERMLTEFDETCGCIGLLLNLQKTMFMRNGWVSDAPFTLNGTNISECKSYAYLGRELNMMNDLTLELGRRRRAAWGAYNSIEDVMKKTRNTRLRAHLFNTTVLPALTYASETWAFRKQEENAVSVIERAIERVMLGVSRFTREGRDSKFSPTSTID</sequence>
<dbReference type="CDD" id="cd01650">
    <property type="entry name" value="RT_nLTR_like"/>
    <property type="match status" value="1"/>
</dbReference>
<dbReference type="InterPro" id="IPR043128">
    <property type="entry name" value="Rev_trsase/Diguanyl_cyclase"/>
</dbReference>
<dbReference type="Gene3D" id="3.30.70.270">
    <property type="match status" value="1"/>
</dbReference>
<dbReference type="PANTHER" id="PTHR47027">
    <property type="entry name" value="REVERSE TRANSCRIPTASE DOMAIN-CONTAINING PROTEIN"/>
    <property type="match status" value="1"/>
</dbReference>
<comment type="caution">
    <text evidence="2">The sequence shown here is derived from an EMBL/GenBank/DDBJ whole genome shotgun (WGS) entry which is preliminary data.</text>
</comment>
<organism evidence="2 3">
    <name type="scientific">Necator americanus</name>
    <name type="common">Human hookworm</name>
    <dbReference type="NCBI Taxonomy" id="51031"/>
    <lineage>
        <taxon>Eukaryota</taxon>
        <taxon>Metazoa</taxon>
        <taxon>Ecdysozoa</taxon>
        <taxon>Nematoda</taxon>
        <taxon>Chromadorea</taxon>
        <taxon>Rhabditida</taxon>
        <taxon>Rhabditina</taxon>
        <taxon>Rhabditomorpha</taxon>
        <taxon>Strongyloidea</taxon>
        <taxon>Ancylostomatidae</taxon>
        <taxon>Bunostominae</taxon>
        <taxon>Necator</taxon>
    </lineage>
</organism>
<dbReference type="EMBL" id="JAVFWL010000004">
    <property type="protein sequence ID" value="KAK6751742.1"/>
    <property type="molecule type" value="Genomic_DNA"/>
</dbReference>
<dbReference type="SUPFAM" id="SSF56672">
    <property type="entry name" value="DNA/RNA polymerases"/>
    <property type="match status" value="1"/>
</dbReference>
<dbReference type="InterPro" id="IPR036691">
    <property type="entry name" value="Endo/exonu/phosph_ase_sf"/>
</dbReference>
<dbReference type="SUPFAM" id="SSF56219">
    <property type="entry name" value="DNase I-like"/>
    <property type="match status" value="1"/>
</dbReference>
<dbReference type="Pfam" id="PF00078">
    <property type="entry name" value="RVT_1"/>
    <property type="match status" value="1"/>
</dbReference>
<reference evidence="2 3" key="1">
    <citation type="submission" date="2023-08" db="EMBL/GenBank/DDBJ databases">
        <title>A Necator americanus chromosomal reference genome.</title>
        <authorList>
            <person name="Ilik V."/>
            <person name="Petrzelkova K.J."/>
            <person name="Pardy F."/>
            <person name="Fuh T."/>
            <person name="Niatou-Singa F.S."/>
            <person name="Gouil Q."/>
            <person name="Baker L."/>
            <person name="Ritchie M.E."/>
            <person name="Jex A.R."/>
            <person name="Gazzola D."/>
            <person name="Li H."/>
            <person name="Toshio Fujiwara R."/>
            <person name="Zhan B."/>
            <person name="Aroian R.V."/>
            <person name="Pafco B."/>
            <person name="Schwarz E.M."/>
        </authorList>
    </citation>
    <scope>NUCLEOTIDE SEQUENCE [LARGE SCALE GENOMIC DNA]</scope>
    <source>
        <strain evidence="2 3">Aroian</strain>
        <tissue evidence="2">Whole animal</tissue>
    </source>
</reference>
<keyword evidence="3" id="KW-1185">Reference proteome</keyword>
<dbReference type="PANTHER" id="PTHR47027:SF20">
    <property type="entry name" value="REVERSE TRANSCRIPTASE-LIKE PROTEIN WITH RNA-DIRECTED DNA POLYMERASE DOMAIN"/>
    <property type="match status" value="1"/>
</dbReference>
<evidence type="ECO:0000313" key="2">
    <source>
        <dbReference type="EMBL" id="KAK6751742.1"/>
    </source>
</evidence>
<evidence type="ECO:0000313" key="3">
    <source>
        <dbReference type="Proteomes" id="UP001303046"/>
    </source>
</evidence>
<feature type="domain" description="Reverse transcriptase" evidence="1">
    <location>
        <begin position="278"/>
        <end position="532"/>
    </location>
</feature>
<gene>
    <name evidence="2" type="primary">Necator_chrIV.g16564</name>
    <name evidence="2" type="ORF">RB195_003267</name>
</gene>
<dbReference type="PROSITE" id="PS50878">
    <property type="entry name" value="RT_POL"/>
    <property type="match status" value="1"/>
</dbReference>
<evidence type="ECO:0000259" key="1">
    <source>
        <dbReference type="PROSITE" id="PS50878"/>
    </source>
</evidence>
<dbReference type="InterPro" id="IPR043502">
    <property type="entry name" value="DNA/RNA_pol_sf"/>
</dbReference>
<protein>
    <recommendedName>
        <fullName evidence="1">Reverse transcriptase domain-containing protein</fullName>
    </recommendedName>
</protein>
<name>A0ABR1DMS6_NECAM</name>
<dbReference type="InterPro" id="IPR000477">
    <property type="entry name" value="RT_dom"/>
</dbReference>
<proteinExistence type="predicted"/>
<dbReference type="Proteomes" id="UP001303046">
    <property type="component" value="Unassembled WGS sequence"/>
</dbReference>